<feature type="domain" description="PKD/Chitinase" evidence="2">
    <location>
        <begin position="612"/>
        <end position="681"/>
    </location>
</feature>
<dbReference type="SMART" id="SM00089">
    <property type="entry name" value="PKD"/>
    <property type="match status" value="3"/>
</dbReference>
<keyword evidence="1" id="KW-0732">Signal</keyword>
<protein>
    <submittedName>
        <fullName evidence="3">Gliding motility-associated C-terminal domain-containing protein</fullName>
    </submittedName>
</protein>
<feature type="domain" description="PKD/Chitinase" evidence="2">
    <location>
        <begin position="470"/>
        <end position="542"/>
    </location>
</feature>
<evidence type="ECO:0000313" key="4">
    <source>
        <dbReference type="Proteomes" id="UP001165296"/>
    </source>
</evidence>
<dbReference type="Proteomes" id="UP001165296">
    <property type="component" value="Unassembled WGS sequence"/>
</dbReference>
<dbReference type="InterPro" id="IPR022409">
    <property type="entry name" value="PKD/Chitinase_dom"/>
</dbReference>
<dbReference type="EMBL" id="JAJADR010000003">
    <property type="protein sequence ID" value="MCB2408828.1"/>
    <property type="molecule type" value="Genomic_DNA"/>
</dbReference>
<name>A0ABS8ATA0_9BACT</name>
<dbReference type="PANTHER" id="PTHR35580:SF1">
    <property type="entry name" value="PHYTASE-LIKE DOMAIN-CONTAINING PROTEIN"/>
    <property type="match status" value="1"/>
</dbReference>
<evidence type="ECO:0000259" key="2">
    <source>
        <dbReference type="SMART" id="SM00089"/>
    </source>
</evidence>
<evidence type="ECO:0000313" key="3">
    <source>
        <dbReference type="EMBL" id="MCB2408828.1"/>
    </source>
</evidence>
<dbReference type="SUPFAM" id="SSF63829">
    <property type="entry name" value="Calcium-dependent phosphotriesterase"/>
    <property type="match status" value="1"/>
</dbReference>
<dbReference type="RefSeq" id="WP_226176244.1">
    <property type="nucleotide sequence ID" value="NZ_JAJADR010000003.1"/>
</dbReference>
<organism evidence="3 4">
    <name type="scientific">Hymenobacter lucidus</name>
    <dbReference type="NCBI Taxonomy" id="2880930"/>
    <lineage>
        <taxon>Bacteria</taxon>
        <taxon>Pseudomonadati</taxon>
        <taxon>Bacteroidota</taxon>
        <taxon>Cytophagia</taxon>
        <taxon>Cytophagales</taxon>
        <taxon>Hymenobacteraceae</taxon>
        <taxon>Hymenobacter</taxon>
    </lineage>
</organism>
<gene>
    <name evidence="3" type="ORF">LGH74_12640</name>
</gene>
<keyword evidence="4" id="KW-1185">Reference proteome</keyword>
<feature type="signal peptide" evidence="1">
    <location>
        <begin position="1"/>
        <end position="26"/>
    </location>
</feature>
<dbReference type="PANTHER" id="PTHR35580">
    <property type="entry name" value="CELL SURFACE GLYCOPROTEIN (S-LAYER PROTEIN)-LIKE PROTEIN"/>
    <property type="match status" value="1"/>
</dbReference>
<feature type="chain" id="PRO_5047054879" evidence="1">
    <location>
        <begin position="27"/>
        <end position="905"/>
    </location>
</feature>
<reference evidence="3" key="1">
    <citation type="submission" date="2021-10" db="EMBL/GenBank/DDBJ databases">
        <authorList>
            <person name="Dean J.D."/>
            <person name="Kim M.K."/>
            <person name="Newey C.N."/>
            <person name="Stoker T.S."/>
            <person name="Thompson D.W."/>
            <person name="Grose J.H."/>
        </authorList>
    </citation>
    <scope>NUCLEOTIDE SEQUENCE</scope>
    <source>
        <strain evidence="3">BT178</strain>
    </source>
</reference>
<dbReference type="Pfam" id="PF13585">
    <property type="entry name" value="CHU_C"/>
    <property type="match status" value="1"/>
</dbReference>
<dbReference type="InterPro" id="IPR052918">
    <property type="entry name" value="Motility_Chemotaxis_Reg"/>
</dbReference>
<feature type="domain" description="PKD/Chitinase" evidence="2">
    <location>
        <begin position="543"/>
        <end position="611"/>
    </location>
</feature>
<proteinExistence type="predicted"/>
<comment type="caution">
    <text evidence="3">The sequence shown here is derived from an EMBL/GenBank/DDBJ whole genome shotgun (WGS) entry which is preliminary data.</text>
</comment>
<accession>A0ABS8ATA0</accession>
<sequence length="905" mass="94243">MYTISLPPLLRLLVALACLLPLVARAQTAPTFDMAVQVLAPAGNARPHSQDVAVDAAGNSYISGAVSGTVRFGNTTVSPGANDTYIARLDAAGGYRWIVQLRTGNTSGAYSTSLAVDASGNVYVAGIFSVASLTLGSTTLTNTGSRRIFLAKLDADGRWLSAVQVGGGSVSDIALDAGGNVYLTGQFEGTATLGNTTLTSVGRSDLFVACLEAGNRWRWVVSGGGAGDDWTAGIGVDTQGHAYIGGNMMAGGRLGALSVPATTYVARLDAATGSYQRVITTSIANDYAFMNRFTADAKGNCYVTGSYLGSISFGSHTLTSVGNGISNDDVFVAKVDAGGSWQWATTAGGTSGEYSTGIAVDGRGNSYITGGFRGPQGSRFGAATLFPRNPSLYFDDVYVAKLDANGNWLWAVPAAGEQADISTNLALGPFATPYIVGEYFSPTMSFGAISVPGDARYQTSTYVARMQPNELRITGDSLVCNGGTVQLTVTTLALGAPVGYRWSTGATTASISVTQPGLYSVTAIFKDGYSLTEQFRVRGLTPSLQITGNTGALCPGTPRQLTAVGSGALALRWSTGATTPSITVTQPGTYSVQATYSAACTLSTQVEVQANKLSIRGRQQLCPGQSTTLTATAEGSTVAGYRWSTGATTPTLVVAQAGTYTATATFADGCTQTATHTVGPPVAKVASINGDTLLCAGATLSLTALNPDASSYQWNTGATTPTITADRPGTYAVVLSYPGGCTSRDSLLVQPVPGAPVFTLGPDTTLCLEQPLLLRAPAFSGPGVFRRWSDGSTGPTLLVSTAGTYSLQINTLCGSRTESRRVDYASCLSIPNVITPNNDQLNDRFVVRNLTRGDWALTLYNRWGKQVYATGIYRHDWGADAAPGVYYYVLRQGAIRYTGHLEVIR</sequence>
<evidence type="ECO:0000256" key="1">
    <source>
        <dbReference type="SAM" id="SignalP"/>
    </source>
</evidence>